<evidence type="ECO:0000313" key="6">
    <source>
        <dbReference type="EMBL" id="PZO48619.1"/>
    </source>
</evidence>
<dbReference type="InterPro" id="IPR011006">
    <property type="entry name" value="CheY-like_superfamily"/>
</dbReference>
<dbReference type="EMBL" id="QBMP01000234">
    <property type="protein sequence ID" value="PZO48619.1"/>
    <property type="molecule type" value="Genomic_DNA"/>
</dbReference>
<dbReference type="GO" id="GO:0005829">
    <property type="term" value="C:cytosol"/>
    <property type="evidence" value="ECO:0007669"/>
    <property type="project" value="TreeGrafter"/>
</dbReference>
<dbReference type="PROSITE" id="PS51755">
    <property type="entry name" value="OMPR_PHOB"/>
    <property type="match status" value="1"/>
</dbReference>
<dbReference type="SUPFAM" id="SSF52172">
    <property type="entry name" value="CheY-like"/>
    <property type="match status" value="1"/>
</dbReference>
<keyword evidence="1 3" id="KW-0238">DNA-binding</keyword>
<evidence type="ECO:0000259" key="5">
    <source>
        <dbReference type="PROSITE" id="PS51755"/>
    </source>
</evidence>
<comment type="caution">
    <text evidence="6">The sequence shown here is derived from an EMBL/GenBank/DDBJ whole genome shotgun (WGS) entry which is preliminary data.</text>
</comment>
<dbReference type="InterPro" id="IPR001789">
    <property type="entry name" value="Sig_transdc_resp-reg_receiver"/>
</dbReference>
<dbReference type="InterPro" id="IPR049767">
    <property type="entry name" value="RppA"/>
</dbReference>
<dbReference type="Gene3D" id="3.40.50.2300">
    <property type="match status" value="1"/>
</dbReference>
<reference evidence="7" key="1">
    <citation type="submission" date="2018-04" db="EMBL/GenBank/DDBJ databases">
        <authorList>
            <person name="Cornet L."/>
        </authorList>
    </citation>
    <scope>NUCLEOTIDE SEQUENCE [LARGE SCALE GENOMIC DNA]</scope>
</reference>
<dbReference type="AlphaFoldDB" id="A0A2W4X327"/>
<dbReference type="InterPro" id="IPR016032">
    <property type="entry name" value="Sig_transdc_resp-reg_C-effctor"/>
</dbReference>
<dbReference type="GO" id="GO:0032993">
    <property type="term" value="C:protein-DNA complex"/>
    <property type="evidence" value="ECO:0007669"/>
    <property type="project" value="TreeGrafter"/>
</dbReference>
<dbReference type="GO" id="GO:0000156">
    <property type="term" value="F:phosphorelay response regulator activity"/>
    <property type="evidence" value="ECO:0007669"/>
    <property type="project" value="TreeGrafter"/>
</dbReference>
<dbReference type="CDD" id="cd00383">
    <property type="entry name" value="trans_reg_C"/>
    <property type="match status" value="1"/>
</dbReference>
<dbReference type="InterPro" id="IPR039420">
    <property type="entry name" value="WalR-like"/>
</dbReference>
<evidence type="ECO:0000259" key="4">
    <source>
        <dbReference type="PROSITE" id="PS50110"/>
    </source>
</evidence>
<dbReference type="InterPro" id="IPR001867">
    <property type="entry name" value="OmpR/PhoB-type_DNA-bd"/>
</dbReference>
<dbReference type="Pfam" id="PF00072">
    <property type="entry name" value="Response_reg"/>
    <property type="match status" value="1"/>
</dbReference>
<dbReference type="NCBIfam" id="NF041734">
    <property type="entry name" value="resp_reg_RppA"/>
    <property type="match status" value="1"/>
</dbReference>
<organism evidence="6 7">
    <name type="scientific">Phormidesmis priestleyi</name>
    <dbReference type="NCBI Taxonomy" id="268141"/>
    <lineage>
        <taxon>Bacteria</taxon>
        <taxon>Bacillati</taxon>
        <taxon>Cyanobacteriota</taxon>
        <taxon>Cyanophyceae</taxon>
        <taxon>Leptolyngbyales</taxon>
        <taxon>Leptolyngbyaceae</taxon>
        <taxon>Phormidesmis</taxon>
    </lineage>
</organism>
<evidence type="ECO:0000256" key="2">
    <source>
        <dbReference type="PROSITE-ProRule" id="PRU00169"/>
    </source>
</evidence>
<dbReference type="Proteomes" id="UP000249794">
    <property type="component" value="Unassembled WGS sequence"/>
</dbReference>
<dbReference type="PANTHER" id="PTHR48111:SF5">
    <property type="entry name" value="RESPONSE REGULATOR RPPA"/>
    <property type="match status" value="1"/>
</dbReference>
<dbReference type="Pfam" id="PF00486">
    <property type="entry name" value="Trans_reg_C"/>
    <property type="match status" value="1"/>
</dbReference>
<feature type="domain" description="OmpR/PhoB-type" evidence="5">
    <location>
        <begin position="134"/>
        <end position="235"/>
    </location>
</feature>
<dbReference type="SMART" id="SM00448">
    <property type="entry name" value="REC"/>
    <property type="match status" value="1"/>
</dbReference>
<name>A0A2W4X327_9CYAN</name>
<dbReference type="SUPFAM" id="SSF46894">
    <property type="entry name" value="C-terminal effector domain of the bipartite response regulators"/>
    <property type="match status" value="1"/>
</dbReference>
<evidence type="ECO:0000313" key="7">
    <source>
        <dbReference type="Proteomes" id="UP000249794"/>
    </source>
</evidence>
<reference evidence="6 7" key="2">
    <citation type="submission" date="2018-06" db="EMBL/GenBank/DDBJ databases">
        <title>Metagenomic assembly of (sub)arctic Cyanobacteria and their associated microbiome from non-axenic cultures.</title>
        <authorList>
            <person name="Baurain D."/>
        </authorList>
    </citation>
    <scope>NUCLEOTIDE SEQUENCE [LARGE SCALE GENOMIC DNA]</scope>
    <source>
        <strain evidence="6">ULC027bin1</strain>
    </source>
</reference>
<dbReference type="PANTHER" id="PTHR48111">
    <property type="entry name" value="REGULATOR OF RPOS"/>
    <property type="match status" value="1"/>
</dbReference>
<proteinExistence type="predicted"/>
<keyword evidence="2" id="KW-0597">Phosphoprotein</keyword>
<evidence type="ECO:0000256" key="3">
    <source>
        <dbReference type="PROSITE-ProRule" id="PRU01091"/>
    </source>
</evidence>
<gene>
    <name evidence="6" type="ORF">DCF15_17745</name>
</gene>
<evidence type="ECO:0000256" key="1">
    <source>
        <dbReference type="ARBA" id="ARBA00023125"/>
    </source>
</evidence>
<dbReference type="PROSITE" id="PS50110">
    <property type="entry name" value="RESPONSE_REGULATORY"/>
    <property type="match status" value="1"/>
</dbReference>
<dbReference type="GO" id="GO:0000976">
    <property type="term" value="F:transcription cis-regulatory region binding"/>
    <property type="evidence" value="ECO:0007669"/>
    <property type="project" value="TreeGrafter"/>
</dbReference>
<dbReference type="GO" id="GO:0006355">
    <property type="term" value="P:regulation of DNA-templated transcription"/>
    <property type="evidence" value="ECO:0007669"/>
    <property type="project" value="InterPro"/>
</dbReference>
<dbReference type="SMART" id="SM00862">
    <property type="entry name" value="Trans_reg_C"/>
    <property type="match status" value="1"/>
</dbReference>
<dbReference type="Gene3D" id="1.10.10.10">
    <property type="entry name" value="Winged helix-like DNA-binding domain superfamily/Winged helix DNA-binding domain"/>
    <property type="match status" value="1"/>
</dbReference>
<dbReference type="Gene3D" id="6.10.250.690">
    <property type="match status" value="1"/>
</dbReference>
<sequence>MRVLLAEDEPDLGKAVKRVLTQEAYVVDWVQSGDEALSFLEQNASIYAMCVFDWMLPGITGVELCQWLRASSGRASPKRQSSLPVLLLTARDKVEDRIAGLDSGADDYLVKPFSMAELLARLRALSRRNPAFKPAQVQSGPLLLDCDRRIAILHPGKISEHPIELTQKEFLLLRYLMEHPNQILTREQVLNQLWEFGGEPSSNVVAAQMRLLRRKLGEYDTSIETVYGMGYRFNPLE</sequence>
<dbReference type="CDD" id="cd17624">
    <property type="entry name" value="REC_OmpR_PmrA-like"/>
    <property type="match status" value="1"/>
</dbReference>
<feature type="modified residue" description="4-aspartylphosphate" evidence="2">
    <location>
        <position position="53"/>
    </location>
</feature>
<dbReference type="InterPro" id="IPR036388">
    <property type="entry name" value="WH-like_DNA-bd_sf"/>
</dbReference>
<feature type="DNA-binding region" description="OmpR/PhoB-type" evidence="3">
    <location>
        <begin position="134"/>
        <end position="235"/>
    </location>
</feature>
<protein>
    <submittedName>
        <fullName evidence="6">DNA-binding response regulator</fullName>
    </submittedName>
</protein>
<accession>A0A2W4X327</accession>
<feature type="domain" description="Response regulatory" evidence="4">
    <location>
        <begin position="2"/>
        <end position="126"/>
    </location>
</feature>